<keyword evidence="1" id="KW-0732">Signal</keyword>
<dbReference type="InterPro" id="IPR026954">
    <property type="entry name" value="PknH-like_Extracell"/>
</dbReference>
<evidence type="ECO:0000313" key="3">
    <source>
        <dbReference type="EMBL" id="ADG99317.1"/>
    </source>
</evidence>
<protein>
    <recommendedName>
        <fullName evidence="2">PknH-like extracellular domain-containing protein</fullName>
    </recommendedName>
</protein>
<dbReference type="InterPro" id="IPR038232">
    <property type="entry name" value="PknH-like_Extracell_sf"/>
</dbReference>
<keyword evidence="4" id="KW-1185">Reference proteome</keyword>
<gene>
    <name evidence="3" type="ordered locus">Srot_2886</name>
</gene>
<dbReference type="KEGG" id="srt:Srot_2886"/>
<feature type="chain" id="PRO_5003091576" description="PknH-like extracellular domain-containing protein" evidence="1">
    <location>
        <begin position="20"/>
        <end position="254"/>
    </location>
</feature>
<reference evidence="3 4" key="1">
    <citation type="journal article" date="2010" name="Stand. Genomic Sci.">
        <title>Complete genome sequence of Segniliparus rotundus type strain (CDC 1076).</title>
        <authorList>
            <person name="Sikorski J."/>
            <person name="Lapidus A."/>
            <person name="Copeland A."/>
            <person name="Misra M."/>
            <person name="Glavina Del Rio T."/>
            <person name="Nolan M."/>
            <person name="Lucas S."/>
            <person name="Chen F."/>
            <person name="Tice H."/>
            <person name="Cheng J.F."/>
            <person name="Jando M."/>
            <person name="Schneider S."/>
            <person name="Bruce D."/>
            <person name="Goodwin L."/>
            <person name="Pitluck S."/>
            <person name="Liolios K."/>
            <person name="Mikhailova N."/>
            <person name="Pati A."/>
            <person name="Ivanova N."/>
            <person name="Mavromatis K."/>
            <person name="Chen A."/>
            <person name="Palaniappan K."/>
            <person name="Chertkov O."/>
            <person name="Land M."/>
            <person name="Hauser L."/>
            <person name="Chang Y.J."/>
            <person name="Jeffries C.D."/>
            <person name="Brettin T."/>
            <person name="Detter J.C."/>
            <person name="Han C."/>
            <person name="Rohde M."/>
            <person name="Goker M."/>
            <person name="Bristow J."/>
            <person name="Eisen J.A."/>
            <person name="Markowitz V."/>
            <person name="Hugenholtz P."/>
            <person name="Kyrpides N.C."/>
            <person name="Klenk H.P."/>
        </authorList>
    </citation>
    <scope>NUCLEOTIDE SEQUENCE [LARGE SCALE GENOMIC DNA]</scope>
    <source>
        <strain evidence="4">ATCC BAA-972 / CDC 1076 / CIP 108378 / DSM 44985 / JCM 13578</strain>
    </source>
</reference>
<dbReference type="HOGENOM" id="CLU_1184390_0_0_11"/>
<name>D6ZDR0_SEGRD</name>
<organism evidence="3 4">
    <name type="scientific">Segniliparus rotundus (strain ATCC BAA-972 / CDC 1076 / CIP 108378 / DSM 44985 / JCM 13578)</name>
    <dbReference type="NCBI Taxonomy" id="640132"/>
    <lineage>
        <taxon>Bacteria</taxon>
        <taxon>Bacillati</taxon>
        <taxon>Actinomycetota</taxon>
        <taxon>Actinomycetes</taxon>
        <taxon>Mycobacteriales</taxon>
        <taxon>Segniliparaceae</taxon>
        <taxon>Segniliparus</taxon>
    </lineage>
</organism>
<dbReference type="EMBL" id="CP001958">
    <property type="protein sequence ID" value="ADG99317.1"/>
    <property type="molecule type" value="Genomic_DNA"/>
</dbReference>
<feature type="domain" description="PknH-like extracellular" evidence="2">
    <location>
        <begin position="54"/>
        <end position="245"/>
    </location>
</feature>
<dbReference type="RefSeq" id="WP_013139766.1">
    <property type="nucleotide sequence ID" value="NC_014168.1"/>
</dbReference>
<evidence type="ECO:0000259" key="2">
    <source>
        <dbReference type="Pfam" id="PF14032"/>
    </source>
</evidence>
<proteinExistence type="predicted"/>
<dbReference type="PROSITE" id="PS51257">
    <property type="entry name" value="PROKAR_LIPOPROTEIN"/>
    <property type="match status" value="1"/>
</dbReference>
<feature type="signal peptide" evidence="1">
    <location>
        <begin position="1"/>
        <end position="19"/>
    </location>
</feature>
<dbReference type="STRING" id="640132.Srot_2886"/>
<accession>D6ZDR0</accession>
<dbReference type="OrthoDB" id="9825793at2"/>
<dbReference type="AlphaFoldDB" id="D6ZDR0"/>
<dbReference type="Pfam" id="PF14032">
    <property type="entry name" value="PknH_C"/>
    <property type="match status" value="1"/>
</dbReference>
<evidence type="ECO:0000256" key="1">
    <source>
        <dbReference type="SAM" id="SignalP"/>
    </source>
</evidence>
<evidence type="ECO:0000313" key="4">
    <source>
        <dbReference type="Proteomes" id="UP000002247"/>
    </source>
</evidence>
<sequence length="254" mass="26197">MRRVALTVLALLFAGCAHEEAGQRAPVQPEGVPSALSTMTATLPTSSAPAAISADQIVLSLDELNALTGFAKYRGGADLKDTRSPLPAEGEVDPKQCQPALRGLQSELVAGDGFASFRAVESVTVGDPALPQEQRRKDDFVQVAAVYPGEGAASEVFAALADGVGSCGNRTAVDIAPGGAGKTAYDVTVAERSAGTVRWSQHQAEWGEAQKCVLEARLVKNVVLQDIECGVSSPEAAVGELLSSALSKASGRIP</sequence>
<dbReference type="Proteomes" id="UP000002247">
    <property type="component" value="Chromosome"/>
</dbReference>
<dbReference type="Gene3D" id="3.40.1000.70">
    <property type="entry name" value="PknH-like extracellular domain"/>
    <property type="match status" value="1"/>
</dbReference>